<gene>
    <name evidence="2" type="ORF">E8E13_007838</name>
</gene>
<reference evidence="2" key="1">
    <citation type="submission" date="2019-04" db="EMBL/GenBank/DDBJ databases">
        <title>Sequencing of skin fungus with MAO and IRED activity.</title>
        <authorList>
            <person name="Marsaioli A.J."/>
            <person name="Bonatto J.M.C."/>
            <person name="Reis Junior O."/>
        </authorList>
    </citation>
    <scope>NUCLEOTIDE SEQUENCE</scope>
    <source>
        <strain evidence="2">30M1</strain>
    </source>
</reference>
<proteinExistence type="predicted"/>
<evidence type="ECO:0000313" key="3">
    <source>
        <dbReference type="Proteomes" id="UP000801428"/>
    </source>
</evidence>
<dbReference type="EMBL" id="SWKU01000012">
    <property type="protein sequence ID" value="KAF3001986.1"/>
    <property type="molecule type" value="Genomic_DNA"/>
</dbReference>
<evidence type="ECO:0000256" key="1">
    <source>
        <dbReference type="SAM" id="MobiDB-lite"/>
    </source>
</evidence>
<dbReference type="Proteomes" id="UP000801428">
    <property type="component" value="Unassembled WGS sequence"/>
</dbReference>
<dbReference type="AlphaFoldDB" id="A0A9P4W8A1"/>
<feature type="compositionally biased region" description="Pro residues" evidence="1">
    <location>
        <begin position="96"/>
        <end position="112"/>
    </location>
</feature>
<organism evidence="2 3">
    <name type="scientific">Curvularia kusanoi</name>
    <name type="common">Cochliobolus kusanoi</name>
    <dbReference type="NCBI Taxonomy" id="90978"/>
    <lineage>
        <taxon>Eukaryota</taxon>
        <taxon>Fungi</taxon>
        <taxon>Dikarya</taxon>
        <taxon>Ascomycota</taxon>
        <taxon>Pezizomycotina</taxon>
        <taxon>Dothideomycetes</taxon>
        <taxon>Pleosporomycetidae</taxon>
        <taxon>Pleosporales</taxon>
        <taxon>Pleosporineae</taxon>
        <taxon>Pleosporaceae</taxon>
        <taxon>Curvularia</taxon>
    </lineage>
</organism>
<protein>
    <submittedName>
        <fullName evidence="2">Uncharacterized protein</fullName>
    </submittedName>
</protein>
<sequence>MSTCTEGEWTCVMSNPRSQTDMDSAACDVPTKADVIKDPTPDDTSDEDKGKNNLDCTCKAKPKSCPGQTEGSDDEEYYRPRRADRRPRAPRSYYPSPGPYYPPPPPPLPFPSRLPISTSAQLLDLVGGDDQVVELAHSAPQRFAYLVTYPFGERDVKKWSWLFSAGIEDEFITSIARDSPRSRSPRYERYPEDAVLSVNLSRALDVNVVPENTKHNVRYFIITQNSLRSAGHKLIVAESRKAAGMLIYLQMLRADSVLFVGAMVHECQTKPPKKFEKVNSVDEAVNCYKKGFVGVIC</sequence>
<feature type="compositionally biased region" description="Polar residues" evidence="1">
    <location>
        <begin position="13"/>
        <end position="22"/>
    </location>
</feature>
<feature type="compositionally biased region" description="Basic residues" evidence="1">
    <location>
        <begin position="80"/>
        <end position="89"/>
    </location>
</feature>
<name>A0A9P4W8A1_CURKU</name>
<keyword evidence="3" id="KW-1185">Reference proteome</keyword>
<dbReference type="OrthoDB" id="3795027at2759"/>
<accession>A0A9P4W8A1</accession>
<comment type="caution">
    <text evidence="2">The sequence shown here is derived from an EMBL/GenBank/DDBJ whole genome shotgun (WGS) entry which is preliminary data.</text>
</comment>
<feature type="region of interest" description="Disordered" evidence="1">
    <location>
        <begin position="13"/>
        <end position="113"/>
    </location>
</feature>
<evidence type="ECO:0000313" key="2">
    <source>
        <dbReference type="EMBL" id="KAF3001986.1"/>
    </source>
</evidence>